<gene>
    <name evidence="7" type="ORF">NDES1114_LOCUS4588</name>
</gene>
<feature type="domain" description="C3H1-type" evidence="6">
    <location>
        <begin position="147"/>
        <end position="175"/>
    </location>
</feature>
<name>A0A7S1L9A2_NEODS</name>
<feature type="region of interest" description="Disordered" evidence="5">
    <location>
        <begin position="1"/>
        <end position="31"/>
    </location>
</feature>
<dbReference type="Pfam" id="PF00642">
    <property type="entry name" value="zf-CCCH"/>
    <property type="match status" value="1"/>
</dbReference>
<accession>A0A7S1L9A2</accession>
<dbReference type="Gene3D" id="4.10.1000.10">
    <property type="entry name" value="Zinc finger, CCCH-type"/>
    <property type="match status" value="1"/>
</dbReference>
<keyword evidence="3 4" id="KW-0862">Zinc</keyword>
<dbReference type="PANTHER" id="PTHR37562:SF5">
    <property type="entry name" value="C3H1-TYPE DOMAIN-CONTAINING PROTEIN"/>
    <property type="match status" value="1"/>
</dbReference>
<feature type="compositionally biased region" description="Low complexity" evidence="5">
    <location>
        <begin position="177"/>
        <end position="192"/>
    </location>
</feature>
<feature type="region of interest" description="Disordered" evidence="5">
    <location>
        <begin position="175"/>
        <end position="211"/>
    </location>
</feature>
<evidence type="ECO:0000256" key="5">
    <source>
        <dbReference type="SAM" id="MobiDB-lite"/>
    </source>
</evidence>
<dbReference type="PROSITE" id="PS50103">
    <property type="entry name" value="ZF_C3H1"/>
    <property type="match status" value="1"/>
</dbReference>
<dbReference type="SMART" id="SM00356">
    <property type="entry name" value="ZnF_C3H1"/>
    <property type="match status" value="1"/>
</dbReference>
<evidence type="ECO:0000259" key="6">
    <source>
        <dbReference type="PROSITE" id="PS50103"/>
    </source>
</evidence>
<evidence type="ECO:0000313" key="7">
    <source>
        <dbReference type="EMBL" id="CAD9096167.1"/>
    </source>
</evidence>
<evidence type="ECO:0000256" key="4">
    <source>
        <dbReference type="PROSITE-ProRule" id="PRU00723"/>
    </source>
</evidence>
<dbReference type="EMBL" id="HBGF01006768">
    <property type="protein sequence ID" value="CAD9096167.1"/>
    <property type="molecule type" value="Transcribed_RNA"/>
</dbReference>
<evidence type="ECO:0000256" key="2">
    <source>
        <dbReference type="ARBA" id="ARBA00022771"/>
    </source>
</evidence>
<evidence type="ECO:0000256" key="1">
    <source>
        <dbReference type="ARBA" id="ARBA00022723"/>
    </source>
</evidence>
<evidence type="ECO:0000256" key="3">
    <source>
        <dbReference type="ARBA" id="ARBA00022833"/>
    </source>
</evidence>
<feature type="region of interest" description="Disordered" evidence="5">
    <location>
        <begin position="273"/>
        <end position="338"/>
    </location>
</feature>
<sequence length="338" mass="35146">MRPPSTPSMNASDKRHRGDADGRESTLRVRLSSRPDTVLLLPLSSVSHVPTPARKRSGHGAVKFTLCPACEGPDPAAECARGTSCPFVHAAIAGAPEFQPHERGAAQRGEYERFEPGTTAALMYPSGGIIAVPSETLLRTRAHVGVRRVLSVCEHFATKGRCDRGAVCSFAHPLTPSPGSAGAAPRSPPEAATGPCEYHQHHHTPNPSSVGAQQVLAASPPAVVVSGGGAVASLRPADHLSVLMQQLGQGHGPAAVDPSPSAHAVLLACHGTHPRQHRNTRTGETLPPPSPPSALGGSGCGAAGAHGSDEQRHGPTVNQRRVRHYPYDAQPRCDDPAS</sequence>
<proteinExistence type="predicted"/>
<dbReference type="SUPFAM" id="SSF90229">
    <property type="entry name" value="CCCH zinc finger"/>
    <property type="match status" value="1"/>
</dbReference>
<dbReference type="AlphaFoldDB" id="A0A7S1L9A2"/>
<organism evidence="7">
    <name type="scientific">Neobodo designis</name>
    <name type="common">Flagellated protozoan</name>
    <name type="synonym">Bodo designis</name>
    <dbReference type="NCBI Taxonomy" id="312471"/>
    <lineage>
        <taxon>Eukaryota</taxon>
        <taxon>Discoba</taxon>
        <taxon>Euglenozoa</taxon>
        <taxon>Kinetoplastea</taxon>
        <taxon>Metakinetoplastina</taxon>
        <taxon>Neobodonida</taxon>
        <taxon>Neobodo</taxon>
    </lineage>
</organism>
<dbReference type="InterPro" id="IPR000571">
    <property type="entry name" value="Znf_CCCH"/>
</dbReference>
<dbReference type="GO" id="GO:0008270">
    <property type="term" value="F:zinc ion binding"/>
    <property type="evidence" value="ECO:0007669"/>
    <property type="project" value="UniProtKB-KW"/>
</dbReference>
<keyword evidence="2 4" id="KW-0863">Zinc-finger</keyword>
<dbReference type="InterPro" id="IPR036855">
    <property type="entry name" value="Znf_CCCH_sf"/>
</dbReference>
<keyword evidence="1 4" id="KW-0479">Metal-binding</keyword>
<feature type="zinc finger region" description="C3H1-type" evidence="4">
    <location>
        <begin position="147"/>
        <end position="175"/>
    </location>
</feature>
<feature type="compositionally biased region" description="Basic and acidic residues" evidence="5">
    <location>
        <begin position="12"/>
        <end position="27"/>
    </location>
</feature>
<reference evidence="7" key="1">
    <citation type="submission" date="2021-01" db="EMBL/GenBank/DDBJ databases">
        <authorList>
            <person name="Corre E."/>
            <person name="Pelletier E."/>
            <person name="Niang G."/>
            <person name="Scheremetjew M."/>
            <person name="Finn R."/>
            <person name="Kale V."/>
            <person name="Holt S."/>
            <person name="Cochrane G."/>
            <person name="Meng A."/>
            <person name="Brown T."/>
            <person name="Cohen L."/>
        </authorList>
    </citation>
    <scope>NUCLEOTIDE SEQUENCE</scope>
    <source>
        <strain evidence="7">CCAP 1951/1</strain>
    </source>
</reference>
<dbReference type="PANTHER" id="PTHR37562">
    <property type="entry name" value="C3H1-TYPE DOMAIN-CONTAINING PROTEIN-RELATED"/>
    <property type="match status" value="1"/>
</dbReference>
<protein>
    <recommendedName>
        <fullName evidence="6">C3H1-type domain-containing protein</fullName>
    </recommendedName>
</protein>